<feature type="region of interest" description="Disordered" evidence="1">
    <location>
        <begin position="131"/>
        <end position="159"/>
    </location>
</feature>
<gene>
    <name evidence="2" type="ORF">PIB30_108280</name>
</gene>
<keyword evidence="3" id="KW-1185">Reference proteome</keyword>
<feature type="compositionally biased region" description="Basic and acidic residues" evidence="1">
    <location>
        <begin position="82"/>
        <end position="91"/>
    </location>
</feature>
<sequence length="159" mass="17883">KIEERKLADQETELGSKTEQRLHAYAWKSTHMRATSSQVHAYATLSRLGVQATSQDPRIGVEVHAYAWKAHTSHVPESSLAEPKRDQDFSKPKSATHRRKSPRICVGSQQLTFEAYVGRAKRDSILASPVQSHAYAQNSKHMSGRQAQCPSSPRPTYMR</sequence>
<accession>A0ABU6WXP1</accession>
<organism evidence="2 3">
    <name type="scientific">Stylosanthes scabra</name>
    <dbReference type="NCBI Taxonomy" id="79078"/>
    <lineage>
        <taxon>Eukaryota</taxon>
        <taxon>Viridiplantae</taxon>
        <taxon>Streptophyta</taxon>
        <taxon>Embryophyta</taxon>
        <taxon>Tracheophyta</taxon>
        <taxon>Spermatophyta</taxon>
        <taxon>Magnoliopsida</taxon>
        <taxon>eudicotyledons</taxon>
        <taxon>Gunneridae</taxon>
        <taxon>Pentapetalae</taxon>
        <taxon>rosids</taxon>
        <taxon>fabids</taxon>
        <taxon>Fabales</taxon>
        <taxon>Fabaceae</taxon>
        <taxon>Papilionoideae</taxon>
        <taxon>50 kb inversion clade</taxon>
        <taxon>dalbergioids sensu lato</taxon>
        <taxon>Dalbergieae</taxon>
        <taxon>Pterocarpus clade</taxon>
        <taxon>Stylosanthes</taxon>
    </lineage>
</organism>
<feature type="compositionally biased region" description="Polar residues" evidence="1">
    <location>
        <begin position="131"/>
        <end position="151"/>
    </location>
</feature>
<dbReference type="EMBL" id="JASCZI010186213">
    <property type="protein sequence ID" value="MED6190699.1"/>
    <property type="molecule type" value="Genomic_DNA"/>
</dbReference>
<protein>
    <submittedName>
        <fullName evidence="2">Uncharacterized protein</fullName>
    </submittedName>
</protein>
<name>A0ABU6WXP1_9FABA</name>
<evidence type="ECO:0000256" key="1">
    <source>
        <dbReference type="SAM" id="MobiDB-lite"/>
    </source>
</evidence>
<comment type="caution">
    <text evidence="2">The sequence shown here is derived from an EMBL/GenBank/DDBJ whole genome shotgun (WGS) entry which is preliminary data.</text>
</comment>
<feature type="region of interest" description="Disordered" evidence="1">
    <location>
        <begin position="72"/>
        <end position="103"/>
    </location>
</feature>
<dbReference type="Proteomes" id="UP001341840">
    <property type="component" value="Unassembled WGS sequence"/>
</dbReference>
<evidence type="ECO:0000313" key="3">
    <source>
        <dbReference type="Proteomes" id="UP001341840"/>
    </source>
</evidence>
<reference evidence="2 3" key="1">
    <citation type="journal article" date="2023" name="Plants (Basel)">
        <title>Bridging the Gap: Combining Genomics and Transcriptomics Approaches to Understand Stylosanthes scabra, an Orphan Legume from the Brazilian Caatinga.</title>
        <authorList>
            <person name="Ferreira-Neto J.R.C."/>
            <person name="da Silva M.D."/>
            <person name="Binneck E."/>
            <person name="de Melo N.F."/>
            <person name="da Silva R.H."/>
            <person name="de Melo A.L.T.M."/>
            <person name="Pandolfi V."/>
            <person name="Bustamante F.O."/>
            <person name="Brasileiro-Vidal A.C."/>
            <person name="Benko-Iseppon A.M."/>
        </authorList>
    </citation>
    <scope>NUCLEOTIDE SEQUENCE [LARGE SCALE GENOMIC DNA]</scope>
    <source>
        <tissue evidence="2">Leaves</tissue>
    </source>
</reference>
<evidence type="ECO:0000313" key="2">
    <source>
        <dbReference type="EMBL" id="MED6190699.1"/>
    </source>
</evidence>
<feature type="non-terminal residue" evidence="2">
    <location>
        <position position="1"/>
    </location>
</feature>
<proteinExistence type="predicted"/>